<feature type="non-terminal residue" evidence="2">
    <location>
        <position position="186"/>
    </location>
</feature>
<evidence type="ECO:0000256" key="1">
    <source>
        <dbReference type="SAM" id="Phobius"/>
    </source>
</evidence>
<evidence type="ECO:0000313" key="2">
    <source>
        <dbReference type="EMBL" id="KFO62231.1"/>
    </source>
</evidence>
<keyword evidence="1" id="KW-1133">Transmembrane helix</keyword>
<name>A0A091EZ14_CORBR</name>
<reference evidence="2 3" key="1">
    <citation type="submission" date="2014-04" db="EMBL/GenBank/DDBJ databases">
        <title>Genome evolution of avian class.</title>
        <authorList>
            <person name="Zhang G."/>
            <person name="Li C."/>
        </authorList>
    </citation>
    <scope>NUCLEOTIDE SEQUENCE [LARGE SCALE GENOMIC DNA]</scope>
    <source>
        <strain evidence="2">BGI_N302</strain>
    </source>
</reference>
<dbReference type="EMBL" id="KK719257">
    <property type="protein sequence ID" value="KFO62231.1"/>
    <property type="molecule type" value="Genomic_DNA"/>
</dbReference>
<dbReference type="STRING" id="85066.A0A091EZ14"/>
<dbReference type="GO" id="GO:0005524">
    <property type="term" value="F:ATP binding"/>
    <property type="evidence" value="ECO:0007669"/>
    <property type="project" value="UniProtKB-KW"/>
</dbReference>
<gene>
    <name evidence="2" type="ORF">N302_12548</name>
</gene>
<accession>A0A091EZ14</accession>
<sequence>MAFWTQLGLLLWKNFTYRRRQTFQLLIEVAWPLFIFFILISVRLSYPPYEQHESQVKSSSVLNRELGTRVPWVNGIICNANNPCFRYPTPGESPGIVGNFNASIVSRLFSDARRLLLYSQQDTSIKDVQKVLGKLHKLGNSSALDLKLRDFLIDNETFSDFLHHNVSMPSSAVEELLDAGVNLQQV</sequence>
<keyword evidence="2" id="KW-0067">ATP-binding</keyword>
<keyword evidence="2" id="KW-0547">Nucleotide-binding</keyword>
<keyword evidence="3" id="KW-1185">Reference proteome</keyword>
<dbReference type="Proteomes" id="UP000052976">
    <property type="component" value="Unassembled WGS sequence"/>
</dbReference>
<evidence type="ECO:0000313" key="3">
    <source>
        <dbReference type="Proteomes" id="UP000052976"/>
    </source>
</evidence>
<keyword evidence="1" id="KW-0812">Transmembrane</keyword>
<feature type="transmembrane region" description="Helical" evidence="1">
    <location>
        <begin position="25"/>
        <end position="46"/>
    </location>
</feature>
<proteinExistence type="predicted"/>
<organism evidence="2 3">
    <name type="scientific">Corvus brachyrhynchos</name>
    <name type="common">American crow</name>
    <dbReference type="NCBI Taxonomy" id="85066"/>
    <lineage>
        <taxon>Eukaryota</taxon>
        <taxon>Metazoa</taxon>
        <taxon>Chordata</taxon>
        <taxon>Craniata</taxon>
        <taxon>Vertebrata</taxon>
        <taxon>Euteleostomi</taxon>
        <taxon>Archelosauria</taxon>
        <taxon>Archosauria</taxon>
        <taxon>Dinosauria</taxon>
        <taxon>Saurischia</taxon>
        <taxon>Theropoda</taxon>
        <taxon>Coelurosauria</taxon>
        <taxon>Aves</taxon>
        <taxon>Neognathae</taxon>
        <taxon>Neoaves</taxon>
        <taxon>Telluraves</taxon>
        <taxon>Australaves</taxon>
        <taxon>Passeriformes</taxon>
        <taxon>Corvoidea</taxon>
        <taxon>Corvidae</taxon>
        <taxon>Corvus</taxon>
    </lineage>
</organism>
<keyword evidence="1" id="KW-0472">Membrane</keyword>
<protein>
    <submittedName>
        <fullName evidence="2">ATP-binding cassette sub-family A member 1</fullName>
    </submittedName>
</protein>
<dbReference type="AlphaFoldDB" id="A0A091EZ14"/>